<feature type="domain" description="Amino acid permease/ SLC12A" evidence="9">
    <location>
        <begin position="110"/>
        <end position="575"/>
    </location>
</feature>
<feature type="transmembrane region" description="Helical" evidence="8">
    <location>
        <begin position="220"/>
        <end position="240"/>
    </location>
</feature>
<feature type="transmembrane region" description="Helical" evidence="8">
    <location>
        <begin position="551"/>
        <end position="567"/>
    </location>
</feature>
<gene>
    <name evidence="10" type="ORF">SCODWIG_00700</name>
</gene>
<dbReference type="InterPro" id="IPR004841">
    <property type="entry name" value="AA-permease/SLC12A_dom"/>
</dbReference>
<proteinExistence type="inferred from homology"/>
<evidence type="ECO:0000256" key="7">
    <source>
        <dbReference type="ARBA" id="ARBA00023136"/>
    </source>
</evidence>
<dbReference type="Gene3D" id="1.20.1740.10">
    <property type="entry name" value="Amino acid/polyamine transporter I"/>
    <property type="match status" value="1"/>
</dbReference>
<dbReference type="NCBIfam" id="TIGR00913">
    <property type="entry name" value="2A0310"/>
    <property type="match status" value="1"/>
</dbReference>
<feature type="transmembrane region" description="Helical" evidence="8">
    <location>
        <begin position="108"/>
        <end position="126"/>
    </location>
</feature>
<evidence type="ECO:0000256" key="2">
    <source>
        <dbReference type="ARBA" id="ARBA00006983"/>
    </source>
</evidence>
<dbReference type="AlphaFoldDB" id="A0A376B2W8"/>
<evidence type="ECO:0000256" key="4">
    <source>
        <dbReference type="ARBA" id="ARBA00022692"/>
    </source>
</evidence>
<keyword evidence="7 8" id="KW-0472">Membrane</keyword>
<keyword evidence="5" id="KW-0029">Amino-acid transport</keyword>
<reference evidence="11" key="1">
    <citation type="submission" date="2018-06" db="EMBL/GenBank/DDBJ databases">
        <authorList>
            <person name="Guldener U."/>
        </authorList>
    </citation>
    <scope>NUCLEOTIDE SEQUENCE [LARGE SCALE GENOMIC DNA]</scope>
    <source>
        <strain evidence="11">UTAD17</strain>
    </source>
</reference>
<dbReference type="FunFam" id="1.20.1740.10:FF:000017">
    <property type="entry name" value="Amino acid permease"/>
    <property type="match status" value="1"/>
</dbReference>
<dbReference type="InterPro" id="IPR050524">
    <property type="entry name" value="APC_YAT"/>
</dbReference>
<evidence type="ECO:0000313" key="11">
    <source>
        <dbReference type="Proteomes" id="UP000262825"/>
    </source>
</evidence>
<evidence type="ECO:0000256" key="1">
    <source>
        <dbReference type="ARBA" id="ARBA00004141"/>
    </source>
</evidence>
<feature type="transmembrane region" description="Helical" evidence="8">
    <location>
        <begin position="187"/>
        <end position="208"/>
    </location>
</feature>
<dbReference type="PANTHER" id="PTHR43341">
    <property type="entry name" value="AMINO ACID PERMEASE"/>
    <property type="match status" value="1"/>
</dbReference>
<feature type="transmembrane region" description="Helical" evidence="8">
    <location>
        <begin position="132"/>
        <end position="153"/>
    </location>
</feature>
<keyword evidence="11" id="KW-1185">Reference proteome</keyword>
<feature type="transmembrane region" description="Helical" evidence="8">
    <location>
        <begin position="438"/>
        <end position="457"/>
    </location>
</feature>
<accession>A0A376B2W8</accession>
<dbReference type="EMBL" id="UFAJ01000067">
    <property type="protein sequence ID" value="SSD58939.1"/>
    <property type="molecule type" value="Genomic_DNA"/>
</dbReference>
<organism evidence="10 11">
    <name type="scientific">Saccharomycodes ludwigii</name>
    <dbReference type="NCBI Taxonomy" id="36035"/>
    <lineage>
        <taxon>Eukaryota</taxon>
        <taxon>Fungi</taxon>
        <taxon>Dikarya</taxon>
        <taxon>Ascomycota</taxon>
        <taxon>Saccharomycotina</taxon>
        <taxon>Saccharomycetes</taxon>
        <taxon>Saccharomycodales</taxon>
        <taxon>Saccharomycodaceae</taxon>
        <taxon>Saccharomycodes</taxon>
    </lineage>
</organism>
<protein>
    <submittedName>
        <fullName evidence="10">Related to Leu/Val/Ile amino-acid permease</fullName>
    </submittedName>
</protein>
<feature type="transmembrane region" description="Helical" evidence="8">
    <location>
        <begin position="510"/>
        <end position="531"/>
    </location>
</feature>
<dbReference type="PANTHER" id="PTHR43341:SF7">
    <property type="entry name" value="LEU_VAL_ILE AMINO-ACID PERMEASE-RELATED"/>
    <property type="match status" value="1"/>
</dbReference>
<dbReference type="GO" id="GO:0015171">
    <property type="term" value="F:amino acid transmembrane transporter activity"/>
    <property type="evidence" value="ECO:0007669"/>
    <property type="project" value="TreeGrafter"/>
</dbReference>
<feature type="transmembrane region" description="Helical" evidence="8">
    <location>
        <begin position="252"/>
        <end position="271"/>
    </location>
</feature>
<feature type="transmembrane region" description="Helical" evidence="8">
    <location>
        <begin position="463"/>
        <end position="489"/>
    </location>
</feature>
<dbReference type="Pfam" id="PF00324">
    <property type="entry name" value="AA_permease"/>
    <property type="match status" value="1"/>
</dbReference>
<feature type="transmembrane region" description="Helical" evidence="8">
    <location>
        <begin position="337"/>
        <end position="358"/>
    </location>
</feature>
<keyword evidence="4 8" id="KW-0812">Transmembrane</keyword>
<feature type="transmembrane region" description="Helical" evidence="8">
    <location>
        <begin position="296"/>
        <end position="316"/>
    </location>
</feature>
<keyword evidence="3" id="KW-0813">Transport</keyword>
<evidence type="ECO:0000256" key="8">
    <source>
        <dbReference type="SAM" id="Phobius"/>
    </source>
</evidence>
<evidence type="ECO:0000256" key="5">
    <source>
        <dbReference type="ARBA" id="ARBA00022970"/>
    </source>
</evidence>
<evidence type="ECO:0000313" key="10">
    <source>
        <dbReference type="EMBL" id="SSD58939.1"/>
    </source>
</evidence>
<evidence type="ECO:0000256" key="6">
    <source>
        <dbReference type="ARBA" id="ARBA00022989"/>
    </source>
</evidence>
<evidence type="ECO:0000259" key="9">
    <source>
        <dbReference type="Pfam" id="PF00324"/>
    </source>
</evidence>
<comment type="subcellular location">
    <subcellularLocation>
        <location evidence="1">Membrane</location>
        <topology evidence="1">Multi-pass membrane protein</topology>
    </subcellularLocation>
</comment>
<keyword evidence="6 8" id="KW-1133">Transmembrane helix</keyword>
<dbReference type="GO" id="GO:0016020">
    <property type="term" value="C:membrane"/>
    <property type="evidence" value="ECO:0007669"/>
    <property type="project" value="UniProtKB-SubCell"/>
</dbReference>
<dbReference type="PIRSF" id="PIRSF006060">
    <property type="entry name" value="AA_transporter"/>
    <property type="match status" value="1"/>
</dbReference>
<dbReference type="Proteomes" id="UP000262825">
    <property type="component" value="Unassembled WGS sequence"/>
</dbReference>
<dbReference type="InterPro" id="IPR004762">
    <property type="entry name" value="Amino_acid_permease_fungi"/>
</dbReference>
<sequence length="619" mass="69462">MKSKKNVPLVEKAFSYWNPKEATSQIECGILNDTSKDISNDDVEYEIPNSGVYSEDSSHSKNIFNDFINSFKPKQDATTEECIMEDPSSEKEHRVTESKLERSLSSRILFSITIGTGIGTGLLVANGKSLHFGGPAGVVIAYILVSVVVFFVMDAASEVAVAYPTVPGGFNACYSFLFDEGFSFATIWLFLLQWLTVFPLELITVSLVLQYWNTTVDSDIWVLIFYFFIIFVHLCGTRVYGEIEFFCNSCKILLMAGFFIFAIVINCGGGGKDGYIGGRYWHDPGAFRGSTAETHFKGLCYVLVIAYFSFGGIELSTFSVSEHKNPKLTMTKNIKTVMYRIIFIYLVPIILLCFLVPYNSPDLMGSSGSSATHASPFVLAASLHGVRVVPHFINAVILISVTSVSNSAMYAAPRLFYALAELGYAPNFLKFVDRRGRPLLGILTCAIVGLIAFAATSQKKEQVFTWLASIAGLSEVFTWTGICINQIRFRQALKYNGRSVDELAYKTKTGIWGSVYAVFFNILVLIAQFWVAVAPIGENGKCDAEVFFENYLAVPIWIVFYLGYKIYKKDWRLWIPISEVNLTNNMAIYDMEILKQEHLENRDRMRNAGYLTKFRELWC</sequence>
<dbReference type="VEuPathDB" id="FungiDB:SCODWIG_00700"/>
<name>A0A376B2W8_9ASCO</name>
<evidence type="ECO:0000256" key="3">
    <source>
        <dbReference type="ARBA" id="ARBA00022448"/>
    </source>
</evidence>
<comment type="similarity">
    <text evidence="2">Belongs to the amino acid-polyamine-organocation (APC) superfamily. YAT (TC 2.A.3.10) family.</text>
</comment>